<name>A0A8J3TWR7_9ACTN</name>
<sequence>MLICPVCDKNIDPDGPGVGSHPMDDRVLEGGWKGYWIPFIYDLRGSPRRLVHAECYAVEHGVSALVALFHRTDETRRAQGCHHGS</sequence>
<comment type="caution">
    <text evidence="1">The sequence shown here is derived from an EMBL/GenBank/DDBJ whole genome shotgun (WGS) entry which is preliminary data.</text>
</comment>
<proteinExistence type="predicted"/>
<keyword evidence="2" id="KW-1185">Reference proteome</keyword>
<gene>
    <name evidence="1" type="ORF">Pmi06nite_74300</name>
</gene>
<dbReference type="Proteomes" id="UP000650628">
    <property type="component" value="Unassembled WGS sequence"/>
</dbReference>
<dbReference type="AlphaFoldDB" id="A0A8J3TWR7"/>
<evidence type="ECO:0000313" key="2">
    <source>
        <dbReference type="Proteomes" id="UP000650628"/>
    </source>
</evidence>
<evidence type="ECO:0000313" key="1">
    <source>
        <dbReference type="EMBL" id="GII33988.1"/>
    </source>
</evidence>
<accession>A0A8J3TWR7</accession>
<dbReference type="EMBL" id="BOOO01000044">
    <property type="protein sequence ID" value="GII33988.1"/>
    <property type="molecule type" value="Genomic_DNA"/>
</dbReference>
<organism evidence="1 2">
    <name type="scientific">Planotetraspora mira</name>
    <dbReference type="NCBI Taxonomy" id="58121"/>
    <lineage>
        <taxon>Bacteria</taxon>
        <taxon>Bacillati</taxon>
        <taxon>Actinomycetota</taxon>
        <taxon>Actinomycetes</taxon>
        <taxon>Streptosporangiales</taxon>
        <taxon>Streptosporangiaceae</taxon>
        <taxon>Planotetraspora</taxon>
    </lineage>
</organism>
<protein>
    <submittedName>
        <fullName evidence="1">Uncharacterized protein</fullName>
    </submittedName>
</protein>
<reference evidence="1 2" key="1">
    <citation type="submission" date="2021-01" db="EMBL/GenBank/DDBJ databases">
        <title>Whole genome shotgun sequence of Planotetraspora mira NBRC 15435.</title>
        <authorList>
            <person name="Komaki H."/>
            <person name="Tamura T."/>
        </authorList>
    </citation>
    <scope>NUCLEOTIDE SEQUENCE [LARGE SCALE GENOMIC DNA]</scope>
    <source>
        <strain evidence="1 2">NBRC 15435</strain>
    </source>
</reference>